<keyword evidence="1" id="KW-0732">Signal</keyword>
<dbReference type="Proteomes" id="UP000306147">
    <property type="component" value="Unassembled WGS sequence"/>
</dbReference>
<reference evidence="2 3" key="1">
    <citation type="submission" date="2019-04" db="EMBL/GenBank/DDBJ databases">
        <title>Sphingomonas psychrotolerans sp. nov., isolated from soil in the Tianshan Mountains, Xinjiang, China.</title>
        <authorList>
            <person name="Luo Y."/>
            <person name="Sheng H."/>
        </authorList>
    </citation>
    <scope>NUCLEOTIDE SEQUENCE [LARGE SCALE GENOMIC DNA]</scope>
    <source>
        <strain evidence="2 3">ZFGT-11</strain>
    </source>
</reference>
<evidence type="ECO:0000256" key="1">
    <source>
        <dbReference type="SAM" id="SignalP"/>
    </source>
</evidence>
<name>A0A4S1XCH6_9SPHN</name>
<evidence type="ECO:0000313" key="3">
    <source>
        <dbReference type="Proteomes" id="UP000306147"/>
    </source>
</evidence>
<sequence>MLPRLLLSAALALVPLPALADVTAHYAVGKDGLSIEADDGGDWRVEVPGQFSLIRRDKLDYIVLVQDKETTVFKLDDLIALAKPKLFGAHKPSDPFTTARFALTDGGASEVAGYKGVRWNFGPEKADPNGPSLAVVTSKDPALAPIGAVFRALEQRVEGLAAGQFGAESNFVATVRRLFESGTPLSAAPLIVLRSVNTAEIDPKRFELPGPVLDSALLDLPGATDATTSMVPEAPPLP</sequence>
<organism evidence="2 3">
    <name type="scientific">Sphingomonas gei</name>
    <dbReference type="NCBI Taxonomy" id="1395960"/>
    <lineage>
        <taxon>Bacteria</taxon>
        <taxon>Pseudomonadati</taxon>
        <taxon>Pseudomonadota</taxon>
        <taxon>Alphaproteobacteria</taxon>
        <taxon>Sphingomonadales</taxon>
        <taxon>Sphingomonadaceae</taxon>
        <taxon>Sphingomonas</taxon>
    </lineage>
</organism>
<dbReference type="AlphaFoldDB" id="A0A4S1XCH6"/>
<dbReference type="RefSeq" id="WP_206366492.1">
    <property type="nucleotide sequence ID" value="NZ_SRXT01000005.1"/>
</dbReference>
<comment type="caution">
    <text evidence="2">The sequence shown here is derived from an EMBL/GenBank/DDBJ whole genome shotgun (WGS) entry which is preliminary data.</text>
</comment>
<feature type="signal peptide" evidence="1">
    <location>
        <begin position="1"/>
        <end position="20"/>
    </location>
</feature>
<evidence type="ECO:0008006" key="4">
    <source>
        <dbReference type="Google" id="ProtNLM"/>
    </source>
</evidence>
<evidence type="ECO:0000313" key="2">
    <source>
        <dbReference type="EMBL" id="TGX52596.1"/>
    </source>
</evidence>
<feature type="chain" id="PRO_5020296505" description="DUF4412 domain-containing protein" evidence="1">
    <location>
        <begin position="21"/>
        <end position="238"/>
    </location>
</feature>
<accession>A0A4S1XCH6</accession>
<dbReference type="EMBL" id="SRXT01000005">
    <property type="protein sequence ID" value="TGX52596.1"/>
    <property type="molecule type" value="Genomic_DNA"/>
</dbReference>
<gene>
    <name evidence="2" type="ORF">E5A73_13145</name>
</gene>
<keyword evidence="3" id="KW-1185">Reference proteome</keyword>
<proteinExistence type="predicted"/>
<protein>
    <recommendedName>
        <fullName evidence="4">DUF4412 domain-containing protein</fullName>
    </recommendedName>
</protein>